<protein>
    <recommendedName>
        <fullName evidence="5">Carboxypeptidase Q</fullName>
    </recommendedName>
    <alternativeName>
        <fullName evidence="20">Plasma glutamate carboxypeptidase</fullName>
    </alternativeName>
</protein>
<keyword evidence="16" id="KW-0865">Zymogen</keyword>
<evidence type="ECO:0000256" key="5">
    <source>
        <dbReference type="ARBA" id="ARBA00014116"/>
    </source>
</evidence>
<evidence type="ECO:0000256" key="3">
    <source>
        <dbReference type="ARBA" id="ARBA00004555"/>
    </source>
</evidence>
<evidence type="ECO:0000256" key="15">
    <source>
        <dbReference type="ARBA" id="ARBA00023049"/>
    </source>
</evidence>
<keyword evidence="10 21" id="KW-0732">Signal</keyword>
<dbReference type="RefSeq" id="WP_273678221.1">
    <property type="nucleotide sequence ID" value="NZ_JAQQXQ010000007.1"/>
</dbReference>
<evidence type="ECO:0000256" key="16">
    <source>
        <dbReference type="ARBA" id="ARBA00023145"/>
    </source>
</evidence>
<evidence type="ECO:0000256" key="8">
    <source>
        <dbReference type="ARBA" id="ARBA00022670"/>
    </source>
</evidence>
<evidence type="ECO:0000256" key="4">
    <source>
        <dbReference type="ARBA" id="ARBA00004613"/>
    </source>
</evidence>
<proteinExistence type="predicted"/>
<dbReference type="SUPFAM" id="SSF53187">
    <property type="entry name" value="Zn-dependent exopeptidases"/>
    <property type="match status" value="1"/>
</dbReference>
<gene>
    <name evidence="23" type="ORF">OIK40_10205</name>
</gene>
<sequence length="471" mass="49551">MTRPLIALAALSLAIPAFAAPAPLTLTLEQQAEAALDKDENAYAFVEGLTTEVGPRQAGTEAEARAREWAAAWLRNAGFDNVAIEPFMMDTWVPGDVARARVTSPFAQDLAVLPLGNSAATPAGGIEAEVVFFRTVDDLRAAPAGSLKGKIAYISHQMRPAQDGSHYGFAGPARWVGAGIAASKGAVATVIKSVGTDHHRNPHTGGTSFPEGVTPIPAGALSLPDAENLERMFARAGGRPVTLRLEMNPRQIGQTESGNVVGEIVGRNPALPPLLLACHIDSWWNAPGAFDDGAGCGIIIAAAGYAGQHQPLRTIRVLLAGAEETGLWGSKAYSDAHIGERIAVGLESDFGADRIWRFDSNFRETNPALHKKIAAAVARFGVSSGSDAATGGADLNIVRDQKGALVDLQQDGTRYFDLHHTPDDTLDKIDIVQLRQNVAVWTQVVGILANEETAILTGGPIPAAPAIMQGQ</sequence>
<evidence type="ECO:0000313" key="23">
    <source>
        <dbReference type="EMBL" id="MDC8755009.1"/>
    </source>
</evidence>
<feature type="domain" description="Peptidase M28" evidence="22">
    <location>
        <begin position="259"/>
        <end position="443"/>
    </location>
</feature>
<reference evidence="23 24" key="1">
    <citation type="submission" date="2022-10" db="EMBL/GenBank/DDBJ databases">
        <title>Erythrobacter sp. sf7 Genome sequencing.</title>
        <authorList>
            <person name="Park S."/>
        </authorList>
    </citation>
    <scope>NUCLEOTIDE SEQUENCE [LARGE SCALE GENOMIC DNA]</scope>
    <source>
        <strain evidence="24">sf7</strain>
    </source>
</reference>
<keyword evidence="8" id="KW-0645">Protease</keyword>
<evidence type="ECO:0000256" key="6">
    <source>
        <dbReference type="ARBA" id="ARBA00022525"/>
    </source>
</evidence>
<evidence type="ECO:0000256" key="1">
    <source>
        <dbReference type="ARBA" id="ARBA00004240"/>
    </source>
</evidence>
<evidence type="ECO:0000256" key="2">
    <source>
        <dbReference type="ARBA" id="ARBA00004371"/>
    </source>
</evidence>
<keyword evidence="17" id="KW-0325">Glycoprotein</keyword>
<evidence type="ECO:0000313" key="24">
    <source>
        <dbReference type="Proteomes" id="UP001216558"/>
    </source>
</evidence>
<keyword evidence="15" id="KW-0482">Metalloprotease</keyword>
<dbReference type="Gene3D" id="3.50.30.30">
    <property type="match status" value="1"/>
</dbReference>
<dbReference type="EMBL" id="JAQQXQ010000007">
    <property type="protein sequence ID" value="MDC8755009.1"/>
    <property type="molecule type" value="Genomic_DNA"/>
</dbReference>
<name>A0ABT5JR54_9SPHN</name>
<keyword evidence="13" id="KW-0862">Zinc</keyword>
<evidence type="ECO:0000256" key="7">
    <source>
        <dbReference type="ARBA" id="ARBA00022645"/>
    </source>
</evidence>
<feature type="chain" id="PRO_5047373127" description="Carboxypeptidase Q" evidence="21">
    <location>
        <begin position="20"/>
        <end position="471"/>
    </location>
</feature>
<evidence type="ECO:0000256" key="9">
    <source>
        <dbReference type="ARBA" id="ARBA00022723"/>
    </source>
</evidence>
<evidence type="ECO:0000256" key="14">
    <source>
        <dbReference type="ARBA" id="ARBA00023034"/>
    </source>
</evidence>
<evidence type="ECO:0000256" key="12">
    <source>
        <dbReference type="ARBA" id="ARBA00022824"/>
    </source>
</evidence>
<dbReference type="InterPro" id="IPR007484">
    <property type="entry name" value="Peptidase_M28"/>
</dbReference>
<keyword evidence="12" id="KW-0256">Endoplasmic reticulum</keyword>
<dbReference type="InterPro" id="IPR039866">
    <property type="entry name" value="CPQ"/>
</dbReference>
<keyword evidence="18" id="KW-0458">Lysosome</keyword>
<keyword evidence="14" id="KW-0333">Golgi apparatus</keyword>
<comment type="subunit">
    <text evidence="19">Homodimer. The monomeric form is inactive while the homodimer is active.</text>
</comment>
<evidence type="ECO:0000256" key="18">
    <source>
        <dbReference type="ARBA" id="ARBA00023228"/>
    </source>
</evidence>
<organism evidence="23 24">
    <name type="scientific">Erythrobacter fulvus</name>
    <dbReference type="NCBI Taxonomy" id="2987523"/>
    <lineage>
        <taxon>Bacteria</taxon>
        <taxon>Pseudomonadati</taxon>
        <taxon>Pseudomonadota</taxon>
        <taxon>Alphaproteobacteria</taxon>
        <taxon>Sphingomonadales</taxon>
        <taxon>Erythrobacteraceae</taxon>
        <taxon>Erythrobacter/Porphyrobacter group</taxon>
        <taxon>Erythrobacter</taxon>
    </lineage>
</organism>
<dbReference type="PANTHER" id="PTHR12053:SF3">
    <property type="entry name" value="CARBOXYPEPTIDASE Q"/>
    <property type="match status" value="1"/>
</dbReference>
<evidence type="ECO:0000256" key="10">
    <source>
        <dbReference type="ARBA" id="ARBA00022729"/>
    </source>
</evidence>
<evidence type="ECO:0000256" key="13">
    <source>
        <dbReference type="ARBA" id="ARBA00022833"/>
    </source>
</evidence>
<evidence type="ECO:0000256" key="11">
    <source>
        <dbReference type="ARBA" id="ARBA00022801"/>
    </source>
</evidence>
<evidence type="ECO:0000256" key="17">
    <source>
        <dbReference type="ARBA" id="ARBA00023180"/>
    </source>
</evidence>
<comment type="caution">
    <text evidence="23">The sequence shown here is derived from an EMBL/GenBank/DDBJ whole genome shotgun (WGS) entry which is preliminary data.</text>
</comment>
<evidence type="ECO:0000259" key="22">
    <source>
        <dbReference type="Pfam" id="PF04389"/>
    </source>
</evidence>
<keyword evidence="24" id="KW-1185">Reference proteome</keyword>
<evidence type="ECO:0000256" key="21">
    <source>
        <dbReference type="SAM" id="SignalP"/>
    </source>
</evidence>
<dbReference type="Proteomes" id="UP001216558">
    <property type="component" value="Unassembled WGS sequence"/>
</dbReference>
<accession>A0ABT5JR54</accession>
<comment type="subcellular location">
    <subcellularLocation>
        <location evidence="1">Endoplasmic reticulum</location>
    </subcellularLocation>
    <subcellularLocation>
        <location evidence="3">Golgi apparatus</location>
    </subcellularLocation>
    <subcellularLocation>
        <location evidence="2">Lysosome</location>
    </subcellularLocation>
    <subcellularLocation>
        <location evidence="4">Secreted</location>
    </subcellularLocation>
</comment>
<keyword evidence="9" id="KW-0479">Metal-binding</keyword>
<evidence type="ECO:0000256" key="20">
    <source>
        <dbReference type="ARBA" id="ARBA00033328"/>
    </source>
</evidence>
<dbReference type="Pfam" id="PF04389">
    <property type="entry name" value="Peptidase_M28"/>
    <property type="match status" value="1"/>
</dbReference>
<feature type="signal peptide" evidence="21">
    <location>
        <begin position="1"/>
        <end position="19"/>
    </location>
</feature>
<dbReference type="PANTHER" id="PTHR12053">
    <property type="entry name" value="PROTEASE FAMILY M28 PLASMA GLUTAMATE CARBOXYPEPTIDASE-RELATED"/>
    <property type="match status" value="1"/>
</dbReference>
<keyword evidence="6" id="KW-0964">Secreted</keyword>
<dbReference type="Gene3D" id="3.40.630.10">
    <property type="entry name" value="Zn peptidases"/>
    <property type="match status" value="1"/>
</dbReference>
<keyword evidence="7" id="KW-0121">Carboxypeptidase</keyword>
<evidence type="ECO:0000256" key="19">
    <source>
        <dbReference type="ARBA" id="ARBA00025833"/>
    </source>
</evidence>
<keyword evidence="11" id="KW-0378">Hydrolase</keyword>